<organism evidence="7 8">
    <name type="scientific">Hypsibius exemplaris</name>
    <name type="common">Freshwater tardigrade</name>
    <dbReference type="NCBI Taxonomy" id="2072580"/>
    <lineage>
        <taxon>Eukaryota</taxon>
        <taxon>Metazoa</taxon>
        <taxon>Ecdysozoa</taxon>
        <taxon>Tardigrada</taxon>
        <taxon>Eutardigrada</taxon>
        <taxon>Parachela</taxon>
        <taxon>Hypsibioidea</taxon>
        <taxon>Hypsibiidae</taxon>
        <taxon>Hypsibius</taxon>
    </lineage>
</organism>
<evidence type="ECO:0000256" key="5">
    <source>
        <dbReference type="PIRSR" id="PIRSR602401-1"/>
    </source>
</evidence>
<evidence type="ECO:0000256" key="1">
    <source>
        <dbReference type="ARBA" id="ARBA00010617"/>
    </source>
</evidence>
<keyword evidence="5 6" id="KW-0349">Heme</keyword>
<comment type="caution">
    <text evidence="7">The sequence shown here is derived from an EMBL/GenBank/DDBJ whole genome shotgun (WGS) entry which is preliminary data.</text>
</comment>
<dbReference type="Pfam" id="PF00067">
    <property type="entry name" value="p450"/>
    <property type="match status" value="1"/>
</dbReference>
<evidence type="ECO:0000256" key="2">
    <source>
        <dbReference type="ARBA" id="ARBA00022723"/>
    </source>
</evidence>
<protein>
    <submittedName>
        <fullName evidence="7">Cytochrome P450 2U1</fullName>
    </submittedName>
</protein>
<reference evidence="8" key="1">
    <citation type="submission" date="2017-01" db="EMBL/GenBank/DDBJ databases">
        <title>Comparative genomics of anhydrobiosis in the tardigrade Hypsibius dujardini.</title>
        <authorList>
            <person name="Yoshida Y."/>
            <person name="Koutsovoulos G."/>
            <person name="Laetsch D."/>
            <person name="Stevens L."/>
            <person name="Kumar S."/>
            <person name="Horikawa D."/>
            <person name="Ishino K."/>
            <person name="Komine S."/>
            <person name="Tomita M."/>
            <person name="Blaxter M."/>
            <person name="Arakawa K."/>
        </authorList>
    </citation>
    <scope>NUCLEOTIDE SEQUENCE [LARGE SCALE GENOMIC DNA]</scope>
    <source>
        <strain evidence="8">Z151</strain>
    </source>
</reference>
<dbReference type="PRINTS" id="PR00463">
    <property type="entry name" value="EP450I"/>
</dbReference>
<evidence type="ECO:0000313" key="8">
    <source>
        <dbReference type="Proteomes" id="UP000192578"/>
    </source>
</evidence>
<dbReference type="AlphaFoldDB" id="A0A9X6NAK2"/>
<dbReference type="GO" id="GO:0020037">
    <property type="term" value="F:heme binding"/>
    <property type="evidence" value="ECO:0007669"/>
    <property type="project" value="InterPro"/>
</dbReference>
<dbReference type="InterPro" id="IPR017972">
    <property type="entry name" value="Cyt_P450_CS"/>
</dbReference>
<dbReference type="InterPro" id="IPR002401">
    <property type="entry name" value="Cyt_P450_E_grp-I"/>
</dbReference>
<keyword evidence="3 5" id="KW-0408">Iron</keyword>
<dbReference type="InterPro" id="IPR050182">
    <property type="entry name" value="Cytochrome_P450_fam2"/>
</dbReference>
<comment type="cofactor">
    <cofactor evidence="5">
        <name>heme</name>
        <dbReference type="ChEBI" id="CHEBI:30413"/>
    </cofactor>
</comment>
<gene>
    <name evidence="7" type="ORF">BV898_14625</name>
</gene>
<dbReference type="OrthoDB" id="2789670at2759"/>
<name>A0A9X6NAK2_HYPEX</name>
<dbReference type="Proteomes" id="UP000192578">
    <property type="component" value="Unassembled WGS sequence"/>
</dbReference>
<dbReference type="SUPFAM" id="SSF48264">
    <property type="entry name" value="Cytochrome P450"/>
    <property type="match status" value="1"/>
</dbReference>
<evidence type="ECO:0000256" key="6">
    <source>
        <dbReference type="RuleBase" id="RU000461"/>
    </source>
</evidence>
<comment type="similarity">
    <text evidence="1 6">Belongs to the cytochrome P450 family.</text>
</comment>
<proteinExistence type="inferred from homology"/>
<evidence type="ECO:0000256" key="3">
    <source>
        <dbReference type="ARBA" id="ARBA00023004"/>
    </source>
</evidence>
<dbReference type="GO" id="GO:0016705">
    <property type="term" value="F:oxidoreductase activity, acting on paired donors, with incorporation or reduction of molecular oxygen"/>
    <property type="evidence" value="ECO:0007669"/>
    <property type="project" value="InterPro"/>
</dbReference>
<keyword evidence="6" id="KW-0560">Oxidoreductase</keyword>
<evidence type="ECO:0000313" key="7">
    <source>
        <dbReference type="EMBL" id="OWA50099.1"/>
    </source>
</evidence>
<dbReference type="GO" id="GO:0004497">
    <property type="term" value="F:monooxygenase activity"/>
    <property type="evidence" value="ECO:0007669"/>
    <property type="project" value="UniProtKB-KW"/>
</dbReference>
<keyword evidence="8" id="KW-1185">Reference proteome</keyword>
<dbReference type="InterPro" id="IPR001128">
    <property type="entry name" value="Cyt_P450"/>
</dbReference>
<keyword evidence="4 6" id="KW-0503">Monooxygenase</keyword>
<keyword evidence="2 5" id="KW-0479">Metal-binding</keyword>
<dbReference type="PROSITE" id="PS00086">
    <property type="entry name" value="CYTOCHROME_P450"/>
    <property type="match status" value="1"/>
</dbReference>
<feature type="binding site" description="axial binding residue" evidence="5">
    <location>
        <position position="62"/>
    </location>
    <ligand>
        <name>heme</name>
        <dbReference type="ChEBI" id="CHEBI:30413"/>
    </ligand>
    <ligandPart>
        <name>Fe</name>
        <dbReference type="ChEBI" id="CHEBI:18248"/>
    </ligandPart>
</feature>
<accession>A0A9X6NAK2</accession>
<dbReference type="Gene3D" id="1.10.630.10">
    <property type="entry name" value="Cytochrome P450"/>
    <property type="match status" value="1"/>
</dbReference>
<dbReference type="EMBL" id="MTYJ01000182">
    <property type="protein sequence ID" value="OWA50099.1"/>
    <property type="molecule type" value="Genomic_DNA"/>
</dbReference>
<dbReference type="GO" id="GO:0005506">
    <property type="term" value="F:iron ion binding"/>
    <property type="evidence" value="ECO:0007669"/>
    <property type="project" value="InterPro"/>
</dbReference>
<sequence>MTIDGFTIPKGSMLAANLYSIHRDTRWWTNPDDFDPTRFLDANKKLLRPDGFAPFSIGKRACLGEALAKMELFLFIANLIRCFTLELPAGKSLTHHDCVPGAILSPKPFELIFTPRF</sequence>
<evidence type="ECO:0000256" key="4">
    <source>
        <dbReference type="ARBA" id="ARBA00023033"/>
    </source>
</evidence>
<dbReference type="InterPro" id="IPR036396">
    <property type="entry name" value="Cyt_P450_sf"/>
</dbReference>
<dbReference type="PANTHER" id="PTHR24300">
    <property type="entry name" value="CYTOCHROME P450 508A4-RELATED"/>
    <property type="match status" value="1"/>
</dbReference>